<organism evidence="2 3">
    <name type="scientific">Ephemerocybe angulata</name>
    <dbReference type="NCBI Taxonomy" id="980116"/>
    <lineage>
        <taxon>Eukaryota</taxon>
        <taxon>Fungi</taxon>
        <taxon>Dikarya</taxon>
        <taxon>Basidiomycota</taxon>
        <taxon>Agaricomycotina</taxon>
        <taxon>Agaricomycetes</taxon>
        <taxon>Agaricomycetidae</taxon>
        <taxon>Agaricales</taxon>
        <taxon>Agaricineae</taxon>
        <taxon>Psathyrellaceae</taxon>
        <taxon>Ephemerocybe</taxon>
    </lineage>
</organism>
<feature type="region of interest" description="Disordered" evidence="1">
    <location>
        <begin position="298"/>
        <end position="347"/>
    </location>
</feature>
<feature type="compositionally biased region" description="Basic and acidic residues" evidence="1">
    <location>
        <begin position="473"/>
        <end position="493"/>
    </location>
</feature>
<sequence length="940" mass="102978">MILMTGNIEVGFWPNPELVPSRPNGMLCRPSGPVIPKDFDLSPLIPPGSPIEKVEIMRVVNSSPVREENSPFVLHLSHRLFLFLSNPKLLQGKPFELVSPLFSLIVCIRSKKKGSGCVKSTPIEENTLKEFLFSYIQSEPLPFPLLSPFGTSPSPSLSTTELPLALDIINNTRASRSKEASSILTPSPAFLPANKSDDEREYLLRFFDNEASEDEEEDGESVWGEDVDHIMQSQDEYDYADSFIDDGVPGSYHSDSDVSMRPAVHPLKAFKDAEKARAAKKFIAAQKAEKAEAKEAEANAAKAVKDAKNAREKEERETKSVRRKEKEEKEAKRAKEKEEREVKKEMKAMEEKLARELTQKAMKVKRAKKAMDAGKKLMEAAIRVRDKERRAAQPPSSMAPLTHDSNLEHLSSNVPPKSIKPTPKSLKGALKMSSLTKLHKAVPSTSTPTPKAAPKPSVSASKAMRTPASTSKSSKEGENPVEALKADLWHDSLKWPIPKAMRESASKEKSTPAKCNGQATSSVKKGKQRAVLRTPSPAPESDGDTSDGDLSAYKRQLREAIKASKATVPSKVRELSSQGSASSRNARPQTTPVTPLRPARGVSMKEFLKSVKPIAKPESSAPKKAAQNSPNVRSIPTRTPRSPSDAKISPMSTKSTTPLSRTDQYVGLPRLRRGILTPWTDTPGKGFISFSVWADWIPGMNAANAYNAVNFTQAGAIRNPARVSPLDIAMKTMPSTSQKYNFYCATNPPVPLIAVSAGWLDRSQLLAVSLIGVRQKFVSIVMHSQEWQRTIGFIRAASGFPYLHGQFARNALQISSRAQASPPPASPDASPDGDSNVRQVPANMFINPVPQDSSTPVIVGDIFSLPNDATIPVFDARNTESLDFEKVLPHPAEELPLYTGGEIPFGSFILVGYTMTIYRAKNNNWTLGCNIQWVVIVGIP</sequence>
<comment type="caution">
    <text evidence="2">The sequence shown here is derived from an EMBL/GenBank/DDBJ whole genome shotgun (WGS) entry which is preliminary data.</text>
</comment>
<dbReference type="AlphaFoldDB" id="A0A8H6LX84"/>
<feature type="compositionally biased region" description="Low complexity" evidence="1">
    <location>
        <begin position="612"/>
        <end position="626"/>
    </location>
</feature>
<dbReference type="OrthoDB" id="3063746at2759"/>
<feature type="compositionally biased region" description="Polar residues" evidence="1">
    <location>
        <begin position="650"/>
        <end position="661"/>
    </location>
</feature>
<gene>
    <name evidence="2" type="ORF">DFP72DRAFT_1076674</name>
</gene>
<feature type="region of interest" description="Disordered" evidence="1">
    <location>
        <begin position="383"/>
        <end position="661"/>
    </location>
</feature>
<evidence type="ECO:0000313" key="3">
    <source>
        <dbReference type="Proteomes" id="UP000521943"/>
    </source>
</evidence>
<dbReference type="EMBL" id="JACGCI010000096">
    <property type="protein sequence ID" value="KAF6746090.1"/>
    <property type="molecule type" value="Genomic_DNA"/>
</dbReference>
<feature type="compositionally biased region" description="Polar residues" evidence="1">
    <location>
        <begin position="627"/>
        <end position="642"/>
    </location>
</feature>
<dbReference type="Proteomes" id="UP000521943">
    <property type="component" value="Unassembled WGS sequence"/>
</dbReference>
<feature type="region of interest" description="Disordered" evidence="1">
    <location>
        <begin position="816"/>
        <end position="837"/>
    </location>
</feature>
<feature type="compositionally biased region" description="Basic and acidic residues" evidence="1">
    <location>
        <begin position="500"/>
        <end position="511"/>
    </location>
</feature>
<accession>A0A8H6LX84</accession>
<name>A0A8H6LX84_9AGAR</name>
<reference evidence="2 3" key="1">
    <citation type="submission" date="2020-07" db="EMBL/GenBank/DDBJ databases">
        <title>Comparative genomics of pyrophilous fungi reveals a link between fire events and developmental genes.</title>
        <authorList>
            <consortium name="DOE Joint Genome Institute"/>
            <person name="Steindorff A.S."/>
            <person name="Carver A."/>
            <person name="Calhoun S."/>
            <person name="Stillman K."/>
            <person name="Liu H."/>
            <person name="Lipzen A."/>
            <person name="Pangilinan J."/>
            <person name="Labutti K."/>
            <person name="Bruns T.D."/>
            <person name="Grigoriev I.V."/>
        </authorList>
    </citation>
    <scope>NUCLEOTIDE SEQUENCE [LARGE SCALE GENOMIC DNA]</scope>
    <source>
        <strain evidence="2 3">CBS 144469</strain>
    </source>
</reference>
<evidence type="ECO:0000313" key="2">
    <source>
        <dbReference type="EMBL" id="KAF6746090.1"/>
    </source>
</evidence>
<proteinExistence type="predicted"/>
<protein>
    <submittedName>
        <fullName evidence="2">Uncharacterized protein</fullName>
    </submittedName>
</protein>
<feature type="compositionally biased region" description="Polar residues" evidence="1">
    <location>
        <begin position="575"/>
        <end position="593"/>
    </location>
</feature>
<feature type="compositionally biased region" description="Low complexity" evidence="1">
    <location>
        <begin position="441"/>
        <end position="463"/>
    </location>
</feature>
<evidence type="ECO:0000256" key="1">
    <source>
        <dbReference type="SAM" id="MobiDB-lite"/>
    </source>
</evidence>
<keyword evidence="3" id="KW-1185">Reference proteome</keyword>